<organism evidence="1 2">
    <name type="scientific">Streptococcus varani</name>
    <dbReference type="NCBI Taxonomy" id="1608583"/>
    <lineage>
        <taxon>Bacteria</taxon>
        <taxon>Bacillati</taxon>
        <taxon>Bacillota</taxon>
        <taxon>Bacilli</taxon>
        <taxon>Lactobacillales</taxon>
        <taxon>Streptococcaceae</taxon>
        <taxon>Streptococcus</taxon>
    </lineage>
</organism>
<dbReference type="Proteomes" id="UP000198604">
    <property type="component" value="Unassembled WGS sequence"/>
</dbReference>
<dbReference type="RefSeq" id="WP_093650356.1">
    <property type="nucleotide sequence ID" value="NZ_CTEN01000002.1"/>
</dbReference>
<dbReference type="AlphaFoldDB" id="A0A0E4CSL5"/>
<evidence type="ECO:0000313" key="2">
    <source>
        <dbReference type="Proteomes" id="UP000198604"/>
    </source>
</evidence>
<protein>
    <submittedName>
        <fullName evidence="1">Uncharacterized protein</fullName>
    </submittedName>
</protein>
<gene>
    <name evidence="1" type="ORF">BN1356_01100</name>
</gene>
<dbReference type="STRING" id="1608583.BN1356_01100"/>
<proteinExistence type="predicted"/>
<name>A0A0E4CSL5_9STRE</name>
<evidence type="ECO:0000313" key="1">
    <source>
        <dbReference type="EMBL" id="CQR24744.1"/>
    </source>
</evidence>
<accession>A0A0E4CSL5</accession>
<keyword evidence="2" id="KW-1185">Reference proteome</keyword>
<dbReference type="EMBL" id="CTEN01000002">
    <property type="protein sequence ID" value="CQR24744.1"/>
    <property type="molecule type" value="Genomic_DNA"/>
</dbReference>
<reference evidence="2" key="1">
    <citation type="submission" date="2015-03" db="EMBL/GenBank/DDBJ databases">
        <authorList>
            <person name="Urmite Genomes"/>
        </authorList>
    </citation>
    <scope>NUCLEOTIDE SEQUENCE [LARGE SCALE GENOMIC DNA]</scope>
    <source>
        <strain evidence="2">FF10</strain>
    </source>
</reference>
<dbReference type="OrthoDB" id="2087632at2"/>
<sequence length="66" mass="7777">MDIQKTLAKLHEVYTMEPLVLDFRARYLGDEASLFIETTKGFEEDTECWEIKFLQCYQGKTSFQSC</sequence>